<gene>
    <name evidence="2" type="ORF">ENL26_02640</name>
</gene>
<feature type="non-terminal residue" evidence="2">
    <location>
        <position position="238"/>
    </location>
</feature>
<evidence type="ECO:0000313" key="2">
    <source>
        <dbReference type="EMBL" id="HHF08655.1"/>
    </source>
</evidence>
<evidence type="ECO:0000256" key="1">
    <source>
        <dbReference type="SAM" id="Phobius"/>
    </source>
</evidence>
<organism evidence="2">
    <name type="scientific">Kosmotoga arenicorallina</name>
    <dbReference type="NCBI Taxonomy" id="688066"/>
    <lineage>
        <taxon>Bacteria</taxon>
        <taxon>Thermotogati</taxon>
        <taxon>Thermotogota</taxon>
        <taxon>Thermotogae</taxon>
        <taxon>Kosmotogales</taxon>
        <taxon>Kosmotogaceae</taxon>
        <taxon>Kosmotoga</taxon>
    </lineage>
</organism>
<dbReference type="EMBL" id="DRTH01000160">
    <property type="protein sequence ID" value="HHF08655.1"/>
    <property type="molecule type" value="Genomic_DNA"/>
</dbReference>
<keyword evidence="1" id="KW-0472">Membrane</keyword>
<reference evidence="2" key="1">
    <citation type="journal article" date="2020" name="mSystems">
        <title>Genome- and Community-Level Interaction Insights into Carbon Utilization and Element Cycling Functions of Hydrothermarchaeota in Hydrothermal Sediment.</title>
        <authorList>
            <person name="Zhou Z."/>
            <person name="Liu Y."/>
            <person name="Xu W."/>
            <person name="Pan J."/>
            <person name="Luo Z.H."/>
            <person name="Li M."/>
        </authorList>
    </citation>
    <scope>NUCLEOTIDE SEQUENCE [LARGE SCALE GENOMIC DNA]</scope>
    <source>
        <strain evidence="2">HyVt-80</strain>
    </source>
</reference>
<sequence length="238" mass="27055">MQNDRPFIKMLLESYIWIVLVLVIAITIGVTLAFDHFYKARIFAPVYEATVESICSNIDMWSKAVTTIDLAYAGSMNELLDIVGNEVLRNPAITDEEISEVFQAAISNKALKMVSRADWYIINAEGVIVRTSYENDLNLDLAKAVPRYWKDRLSKLALDEKLVESLSFEVKTNTPRLFGYKRLSDGRILEIGFALDPQLTAQLRNNFESFSLSYIERIDVYSVSFMPIGDSMPISEQD</sequence>
<comment type="caution">
    <text evidence="2">The sequence shown here is derived from an EMBL/GenBank/DDBJ whole genome shotgun (WGS) entry which is preliminary data.</text>
</comment>
<dbReference type="Proteomes" id="UP000886129">
    <property type="component" value="Unassembled WGS sequence"/>
</dbReference>
<protein>
    <submittedName>
        <fullName evidence="2">Uncharacterized protein</fullName>
    </submittedName>
</protein>
<keyword evidence="1" id="KW-0812">Transmembrane</keyword>
<proteinExistence type="predicted"/>
<feature type="transmembrane region" description="Helical" evidence="1">
    <location>
        <begin position="15"/>
        <end position="34"/>
    </location>
</feature>
<name>A0A7C5I3F2_9BACT</name>
<dbReference type="AlphaFoldDB" id="A0A7C5I3F2"/>
<keyword evidence="1" id="KW-1133">Transmembrane helix</keyword>
<accession>A0A7C5I3F2</accession>